<evidence type="ECO:0000256" key="4">
    <source>
        <dbReference type="ARBA" id="ARBA00022519"/>
    </source>
</evidence>
<evidence type="ECO:0000256" key="9">
    <source>
        <dbReference type="SAM" id="MobiDB-lite"/>
    </source>
</evidence>
<dbReference type="AlphaFoldDB" id="A0A235EZI1"/>
<evidence type="ECO:0000256" key="5">
    <source>
        <dbReference type="ARBA" id="ARBA00022692"/>
    </source>
</evidence>
<comment type="caution">
    <text evidence="12">The sequence shown here is derived from an EMBL/GenBank/DDBJ whole genome shotgun (WGS) entry which is preliminary data.</text>
</comment>
<organism evidence="12 13">
    <name type="scientific">Thauera propionica</name>
    <dbReference type="NCBI Taxonomy" id="2019431"/>
    <lineage>
        <taxon>Bacteria</taxon>
        <taxon>Pseudomonadati</taxon>
        <taxon>Pseudomonadota</taxon>
        <taxon>Betaproteobacteria</taxon>
        <taxon>Rhodocyclales</taxon>
        <taxon>Zoogloeaceae</taxon>
        <taxon>Thauera</taxon>
    </lineage>
</organism>
<dbReference type="EMBL" id="NOIH01000007">
    <property type="protein sequence ID" value="OYD54371.1"/>
    <property type="molecule type" value="Genomic_DNA"/>
</dbReference>
<feature type="transmembrane region" description="Helical" evidence="10">
    <location>
        <begin position="20"/>
        <end position="43"/>
    </location>
</feature>
<keyword evidence="7 10" id="KW-1133">Transmembrane helix</keyword>
<dbReference type="OrthoDB" id="10001846at2"/>
<evidence type="ECO:0000256" key="6">
    <source>
        <dbReference type="ARBA" id="ARBA00022927"/>
    </source>
</evidence>
<evidence type="ECO:0000256" key="10">
    <source>
        <dbReference type="SAM" id="Phobius"/>
    </source>
</evidence>
<proteinExistence type="predicted"/>
<feature type="transmembrane region" description="Helical" evidence="10">
    <location>
        <begin position="94"/>
        <end position="112"/>
    </location>
</feature>
<reference evidence="12 13" key="1">
    <citation type="submission" date="2017-07" db="EMBL/GenBank/DDBJ databases">
        <title>Thauera sp. KNDSS-Mac4 genome sequence and assembly.</title>
        <authorList>
            <person name="Mayilraj S."/>
        </authorList>
    </citation>
    <scope>NUCLEOTIDE SEQUENCE [LARGE SCALE GENOMIC DNA]</scope>
    <source>
        <strain evidence="12 13">KNDSS-Mac4</strain>
    </source>
</reference>
<evidence type="ECO:0000313" key="13">
    <source>
        <dbReference type="Proteomes" id="UP000215181"/>
    </source>
</evidence>
<evidence type="ECO:0000256" key="7">
    <source>
        <dbReference type="ARBA" id="ARBA00022989"/>
    </source>
</evidence>
<dbReference type="GO" id="GO:0015031">
    <property type="term" value="P:protein transport"/>
    <property type="evidence" value="ECO:0007669"/>
    <property type="project" value="UniProtKB-KW"/>
</dbReference>
<evidence type="ECO:0000256" key="1">
    <source>
        <dbReference type="ARBA" id="ARBA00004533"/>
    </source>
</evidence>
<feature type="domain" description="Type II secretion system protein GspC N-terminal" evidence="11">
    <location>
        <begin position="27"/>
        <end position="153"/>
    </location>
</feature>
<protein>
    <recommendedName>
        <fullName evidence="11">Type II secretion system protein GspC N-terminal domain-containing protein</fullName>
    </recommendedName>
</protein>
<name>A0A235EZI1_9RHOO</name>
<evidence type="ECO:0000313" key="12">
    <source>
        <dbReference type="EMBL" id="OYD54371.1"/>
    </source>
</evidence>
<keyword evidence="3" id="KW-1003">Cell membrane</keyword>
<sequence>MSFRRFITPPSASNVRASVITGLAWAIAIAALAATGLLAPLLMAPLPEPAHPTATGEIVDPRALATAVAHSQLFSNQDSQADTNADHPGKPSDIALVGVATGFAGGTGFALFEHGGQSVSHRIGETVLRDWQLLRILPDRVELGAGSQRLELTLHTSAQRRLSPRPDAPEPPEED</sequence>
<dbReference type="Proteomes" id="UP000215181">
    <property type="component" value="Unassembled WGS sequence"/>
</dbReference>
<dbReference type="Pfam" id="PF11356">
    <property type="entry name" value="T2SSC"/>
    <property type="match status" value="1"/>
</dbReference>
<keyword evidence="6" id="KW-0653">Protein transport</keyword>
<keyword evidence="13" id="KW-1185">Reference proteome</keyword>
<evidence type="ECO:0000256" key="3">
    <source>
        <dbReference type="ARBA" id="ARBA00022475"/>
    </source>
</evidence>
<dbReference type="GO" id="GO:0005886">
    <property type="term" value="C:plasma membrane"/>
    <property type="evidence" value="ECO:0007669"/>
    <property type="project" value="UniProtKB-SubCell"/>
</dbReference>
<dbReference type="InterPro" id="IPR024961">
    <property type="entry name" value="T2SS_GspC_N"/>
</dbReference>
<gene>
    <name evidence="12" type="ORF">CGK74_06085</name>
</gene>
<evidence type="ECO:0000256" key="8">
    <source>
        <dbReference type="ARBA" id="ARBA00023136"/>
    </source>
</evidence>
<feature type="region of interest" description="Disordered" evidence="9">
    <location>
        <begin position="154"/>
        <end position="175"/>
    </location>
</feature>
<evidence type="ECO:0000259" key="11">
    <source>
        <dbReference type="Pfam" id="PF11356"/>
    </source>
</evidence>
<keyword evidence="5 10" id="KW-0812">Transmembrane</keyword>
<dbReference type="RefSeq" id="WP_094267611.1">
    <property type="nucleotide sequence ID" value="NZ_NOIH01000007.1"/>
</dbReference>
<comment type="subcellular location">
    <subcellularLocation>
        <location evidence="1">Cell inner membrane</location>
    </subcellularLocation>
</comment>
<dbReference type="Gene3D" id="2.30.30.830">
    <property type="match status" value="1"/>
</dbReference>
<accession>A0A235EZI1</accession>
<keyword evidence="8 10" id="KW-0472">Membrane</keyword>
<evidence type="ECO:0000256" key="2">
    <source>
        <dbReference type="ARBA" id="ARBA00022448"/>
    </source>
</evidence>
<keyword evidence="4" id="KW-0997">Cell inner membrane</keyword>
<keyword evidence="2" id="KW-0813">Transport</keyword>